<dbReference type="RefSeq" id="WP_237238281.1">
    <property type="nucleotide sequence ID" value="NZ_JAKKDU010000001.1"/>
</dbReference>
<dbReference type="Gene3D" id="3.30.2060.10">
    <property type="entry name" value="Penicillin-binding protein 1b domain"/>
    <property type="match status" value="1"/>
</dbReference>
<keyword evidence="8 9" id="KW-0234">DNA repair</keyword>
<gene>
    <name evidence="9 12" type="primary">mfd</name>
    <name evidence="12" type="ORF">L3X37_00890</name>
</gene>
<dbReference type="InterPro" id="IPR001650">
    <property type="entry name" value="Helicase_C-like"/>
</dbReference>
<dbReference type="GO" id="GO:0003678">
    <property type="term" value="F:DNA helicase activity"/>
    <property type="evidence" value="ECO:0007669"/>
    <property type="project" value="TreeGrafter"/>
</dbReference>
<dbReference type="Pfam" id="PF03461">
    <property type="entry name" value="TRCF"/>
    <property type="match status" value="1"/>
</dbReference>
<keyword evidence="4 9" id="KW-0378">Hydrolase</keyword>
<dbReference type="InterPro" id="IPR027417">
    <property type="entry name" value="P-loop_NTPase"/>
</dbReference>
<dbReference type="InterPro" id="IPR014001">
    <property type="entry name" value="Helicase_ATP-bd"/>
</dbReference>
<evidence type="ECO:0000256" key="9">
    <source>
        <dbReference type="HAMAP-Rule" id="MF_00969"/>
    </source>
</evidence>
<dbReference type="SMART" id="SM00490">
    <property type="entry name" value="HELICc"/>
    <property type="match status" value="1"/>
</dbReference>
<dbReference type="PROSITE" id="PS51194">
    <property type="entry name" value="HELICASE_CTER"/>
    <property type="match status" value="1"/>
</dbReference>
<dbReference type="GO" id="GO:0016787">
    <property type="term" value="F:hydrolase activity"/>
    <property type="evidence" value="ECO:0007669"/>
    <property type="project" value="UniProtKB-KW"/>
</dbReference>
<keyword evidence="6 9" id="KW-0067">ATP-binding</keyword>
<dbReference type="SUPFAM" id="SSF143517">
    <property type="entry name" value="TRCF domain-like"/>
    <property type="match status" value="1"/>
</dbReference>
<dbReference type="SUPFAM" id="SSF141259">
    <property type="entry name" value="CarD-like"/>
    <property type="match status" value="1"/>
</dbReference>
<reference evidence="12" key="1">
    <citation type="submission" date="2022-01" db="EMBL/GenBank/DDBJ databases">
        <title>Draft genome sequence of Sabulilitoribacter arenilitoris KCTC 52401.</title>
        <authorList>
            <person name="Oh J.-S."/>
        </authorList>
    </citation>
    <scope>NUCLEOTIDE SEQUENCE</scope>
    <source>
        <strain evidence="12">HMF6543</strain>
    </source>
</reference>
<dbReference type="Gene3D" id="3.90.1150.50">
    <property type="entry name" value="Transcription-repair-coupling factor, D7 domain"/>
    <property type="match status" value="1"/>
</dbReference>
<feature type="domain" description="Helicase C-terminal" evidence="11">
    <location>
        <begin position="757"/>
        <end position="923"/>
    </location>
</feature>
<dbReference type="Gene3D" id="2.40.10.170">
    <property type="match status" value="1"/>
</dbReference>
<dbReference type="GO" id="GO:0005737">
    <property type="term" value="C:cytoplasm"/>
    <property type="evidence" value="ECO:0007669"/>
    <property type="project" value="UniProtKB-SubCell"/>
</dbReference>
<feature type="domain" description="Helicase ATP-binding" evidence="10">
    <location>
        <begin position="587"/>
        <end position="748"/>
    </location>
</feature>
<dbReference type="Pfam" id="PF02559">
    <property type="entry name" value="CarD_TRCF_RID"/>
    <property type="match status" value="1"/>
</dbReference>
<comment type="similarity">
    <text evidence="9">In the N-terminal section; belongs to the UvrB family.</text>
</comment>
<evidence type="ECO:0000256" key="2">
    <source>
        <dbReference type="ARBA" id="ARBA00022741"/>
    </source>
</evidence>
<dbReference type="PROSITE" id="PS51192">
    <property type="entry name" value="HELICASE_ATP_BIND_1"/>
    <property type="match status" value="1"/>
</dbReference>
<dbReference type="SMART" id="SM00487">
    <property type="entry name" value="DEXDc"/>
    <property type="match status" value="1"/>
</dbReference>
<dbReference type="Pfam" id="PF00270">
    <property type="entry name" value="DEAD"/>
    <property type="match status" value="1"/>
</dbReference>
<dbReference type="EMBL" id="JAKKDU010000001">
    <property type="protein sequence ID" value="MCF7566920.1"/>
    <property type="molecule type" value="Genomic_DNA"/>
</dbReference>
<keyword evidence="13" id="KW-1185">Reference proteome</keyword>
<dbReference type="InterPro" id="IPR036101">
    <property type="entry name" value="CarD-like/TRCF_RID_sf"/>
</dbReference>
<dbReference type="InterPro" id="IPR011545">
    <property type="entry name" value="DEAD/DEAH_box_helicase_dom"/>
</dbReference>
<protein>
    <recommendedName>
        <fullName evidence="9">Transcription-repair-coupling factor</fullName>
        <shortName evidence="9">TRCF</shortName>
        <ecNumber evidence="9">3.6.4.-</ecNumber>
    </recommendedName>
</protein>
<dbReference type="InterPro" id="IPR047112">
    <property type="entry name" value="RecG/Mfd"/>
</dbReference>
<dbReference type="PANTHER" id="PTHR47964">
    <property type="entry name" value="ATP-DEPENDENT DNA HELICASE HOMOLOG RECG, CHLOROPLASTIC"/>
    <property type="match status" value="1"/>
</dbReference>
<name>A0AAE3JN58_9FLAO</name>
<dbReference type="Proteomes" id="UP001199795">
    <property type="component" value="Unassembled WGS sequence"/>
</dbReference>
<dbReference type="SMART" id="SM00982">
    <property type="entry name" value="TRCF"/>
    <property type="match status" value="1"/>
</dbReference>
<evidence type="ECO:0000256" key="1">
    <source>
        <dbReference type="ARBA" id="ARBA00022490"/>
    </source>
</evidence>
<dbReference type="NCBIfam" id="TIGR00580">
    <property type="entry name" value="mfd"/>
    <property type="match status" value="1"/>
</dbReference>
<dbReference type="AlphaFoldDB" id="A0AAE3JN58"/>
<comment type="similarity">
    <text evidence="9">In the C-terminal section; belongs to the helicase family. RecG subfamily.</text>
</comment>
<dbReference type="InterPro" id="IPR041471">
    <property type="entry name" value="UvrB_inter"/>
</dbReference>
<evidence type="ECO:0000256" key="7">
    <source>
        <dbReference type="ARBA" id="ARBA00023125"/>
    </source>
</evidence>
<dbReference type="GO" id="GO:0000716">
    <property type="term" value="P:transcription-coupled nucleotide-excision repair, DNA damage recognition"/>
    <property type="evidence" value="ECO:0007669"/>
    <property type="project" value="UniProtKB-UniRule"/>
</dbReference>
<evidence type="ECO:0000313" key="12">
    <source>
        <dbReference type="EMBL" id="MCF7566920.1"/>
    </source>
</evidence>
<accession>A0AAE3JN58</accession>
<keyword evidence="2 9" id="KW-0547">Nucleotide-binding</keyword>
<dbReference type="HAMAP" id="MF_00969">
    <property type="entry name" value="TRCF"/>
    <property type="match status" value="1"/>
</dbReference>
<dbReference type="InterPro" id="IPR037235">
    <property type="entry name" value="TRCF-like_C_D7"/>
</dbReference>
<evidence type="ECO:0000256" key="4">
    <source>
        <dbReference type="ARBA" id="ARBA00022801"/>
    </source>
</evidence>
<comment type="subcellular location">
    <subcellularLocation>
        <location evidence="9">Cytoplasm</location>
    </subcellularLocation>
</comment>
<keyword evidence="7 9" id="KW-0238">DNA-binding</keyword>
<dbReference type="GO" id="GO:0005524">
    <property type="term" value="F:ATP binding"/>
    <property type="evidence" value="ECO:0007669"/>
    <property type="project" value="UniProtKB-UniRule"/>
</dbReference>
<dbReference type="GO" id="GO:0006355">
    <property type="term" value="P:regulation of DNA-templated transcription"/>
    <property type="evidence" value="ECO:0007669"/>
    <property type="project" value="UniProtKB-UniRule"/>
</dbReference>
<dbReference type="Pfam" id="PF17757">
    <property type="entry name" value="UvrB_inter"/>
    <property type="match status" value="1"/>
</dbReference>
<evidence type="ECO:0000256" key="8">
    <source>
        <dbReference type="ARBA" id="ARBA00023204"/>
    </source>
</evidence>
<comment type="function">
    <text evidence="9">Couples transcription and DNA repair by recognizing RNA polymerase (RNAP) stalled at DNA lesions. Mediates ATP-dependent release of RNAP and its truncated transcript from the DNA, and recruitment of nucleotide excision repair machinery to the damaged site.</text>
</comment>
<keyword evidence="5" id="KW-0347">Helicase</keyword>
<evidence type="ECO:0000256" key="6">
    <source>
        <dbReference type="ARBA" id="ARBA00022840"/>
    </source>
</evidence>
<keyword evidence="3 9" id="KW-0227">DNA damage</keyword>
<keyword evidence="1 9" id="KW-0963">Cytoplasm</keyword>
<proteinExistence type="inferred from homology"/>
<dbReference type="Gene3D" id="3.40.50.11180">
    <property type="match status" value="1"/>
</dbReference>
<dbReference type="Pfam" id="PF00271">
    <property type="entry name" value="Helicase_C"/>
    <property type="match status" value="1"/>
</dbReference>
<evidence type="ECO:0000256" key="3">
    <source>
        <dbReference type="ARBA" id="ARBA00022763"/>
    </source>
</evidence>
<dbReference type="PANTHER" id="PTHR47964:SF1">
    <property type="entry name" value="ATP-DEPENDENT DNA HELICASE HOMOLOG RECG, CHLOROPLASTIC"/>
    <property type="match status" value="1"/>
</dbReference>
<dbReference type="Gene3D" id="3.40.50.300">
    <property type="entry name" value="P-loop containing nucleotide triphosphate hydrolases"/>
    <property type="match status" value="2"/>
</dbReference>
<evidence type="ECO:0000256" key="5">
    <source>
        <dbReference type="ARBA" id="ARBA00022806"/>
    </source>
</evidence>
<comment type="caution">
    <text evidence="12">The sequence shown here is derived from an EMBL/GenBank/DDBJ whole genome shotgun (WGS) entry which is preliminary data.</text>
</comment>
<dbReference type="InterPro" id="IPR003711">
    <property type="entry name" value="CarD-like/TRCF_RID"/>
</dbReference>
<dbReference type="SUPFAM" id="SSF52540">
    <property type="entry name" value="P-loop containing nucleoside triphosphate hydrolases"/>
    <property type="match status" value="4"/>
</dbReference>
<dbReference type="SMART" id="SM01058">
    <property type="entry name" value="CarD_TRCF"/>
    <property type="match status" value="1"/>
</dbReference>
<dbReference type="EC" id="3.6.4.-" evidence="9"/>
<dbReference type="InterPro" id="IPR005118">
    <property type="entry name" value="TRCF_C"/>
</dbReference>
<organism evidence="12 13">
    <name type="scientific">Wocania arenilitoris</name>
    <dbReference type="NCBI Taxonomy" id="2044858"/>
    <lineage>
        <taxon>Bacteria</taxon>
        <taxon>Pseudomonadati</taxon>
        <taxon>Bacteroidota</taxon>
        <taxon>Flavobacteriia</taxon>
        <taxon>Flavobacteriales</taxon>
        <taxon>Flavobacteriaceae</taxon>
        <taxon>Wocania</taxon>
    </lineage>
</organism>
<evidence type="ECO:0000259" key="10">
    <source>
        <dbReference type="PROSITE" id="PS51192"/>
    </source>
</evidence>
<evidence type="ECO:0000313" key="13">
    <source>
        <dbReference type="Proteomes" id="UP001199795"/>
    </source>
</evidence>
<dbReference type="CDD" id="cd17991">
    <property type="entry name" value="DEXHc_TRCF"/>
    <property type="match status" value="1"/>
</dbReference>
<dbReference type="GO" id="GO:0003684">
    <property type="term" value="F:damaged DNA binding"/>
    <property type="evidence" value="ECO:0007669"/>
    <property type="project" value="InterPro"/>
</dbReference>
<evidence type="ECO:0000259" key="11">
    <source>
        <dbReference type="PROSITE" id="PS51194"/>
    </source>
</evidence>
<sequence>MSKSILSQTYTQTLQMQSLQNTITQTGTKLHLKGLVGSSFSFVISSVFKQADKPFLIVFNDKEEAAHYLNDLEQLCNDKNVLFYPGSYRRPYQIEETDNANVLLRAEVLNRINSQKKPAIIVTYPDALFEKVVTRKELERNTLKISINDKISIDFVNEVLFEYQFKRVDFVTEPGEFSVRGGIVDVFSFSHDEPYRIEFFGDEVDSIRTFDVETQLSVEQIKKINIIPNVANKFLEEKRQSFLKYIAQKTIVCFKNADLFFSRIDDFYKKAEEAFKELSSDLKHAEPNALFSNSNLLKKQLLDFTIIEFGTDAYFKHHPELVSRSHDVILKQVQNGEISFNTTPQPSFNKQFNLLIEDLNSNHKKGYTNYIACISEQQAKRFHDIFDDSNLDVKQYQTIILSLHQGFIDHDNKMVCYTDHQIFERYHKFHLKNGYAKKQAITLKELTSLDIGDYVTHIDHGIGRFGGLQKIDVEGKKQEAIKLIYGERDVLYLSIHSLHKITKFNGKDGKPPKIYKLGSKAWKTLKQKTKARVKHIAFNLIKLYAKRKTQKGYQYNPDSYMQHELEASFIYEDTPDQSTATADIKADMESERPMDRLVCGDVGFGKTEVAIRAAFKAVDNGKQVAILVPTTILAYQHSRTFKQRLKDFPVTVDYVNRFRTAKEKRETLKGLENGQVDIIIGTHQLVNKNVKFKDLGLLIVDEEQKFGVAVKEKLKTLKENVDVLTLTATPIPRTLQFSLMAARDLSVITTPPPNRYPIESHVIRFNEETIRDAVSYEIQRGGQIFFIHNRIENIKEVAGMLQRLVPDAKIGIGHGQMEGKKLEQLMLQFMNGEFDVLVSTTIVESGLDVPNANTIFINNANNFGLSDLHQMRGRVGRSNRKAFCYFITPEYSAMTDDARKRIAALEQFTALGSGFNIAMKDLEIRGAGDLLGGEQSGFINEIGFDTYQKILNEAIEELKEKEFKDLYNDNEEDKIYVKEVTIDTDFELLFPDDYVNNITERLNLYTKLNSIKTEEELQKFETELIDRFGELPTQVTDLLNSVQIKWIATKLGFEKIIMKNGKFVGYFINDQQSKFYQSKNFTKLLKFVQTNANICNMKEKQTRNGLRLLLTFENIKSVEKALNILQPIMA</sequence>
<dbReference type="InterPro" id="IPR004576">
    <property type="entry name" value="Mfd"/>
</dbReference>